<evidence type="ECO:0000256" key="1">
    <source>
        <dbReference type="SAM" id="Phobius"/>
    </source>
</evidence>
<sequence length="108" mass="12297">MKKKMVVNKQMRLIIISCATRSIFSPSSLLFIRPSLRSLSLCLSLGLSSLCQGFLFIRPSLRSFSLHLPLGVSSLRQDFLFIRSSLRSLFLRLPLSIWVGRVEVHIFS</sequence>
<dbReference type="AlphaFoldDB" id="A0A2N0QTG8"/>
<gene>
    <name evidence="2" type="ORF">RhiirA1_542917</name>
</gene>
<name>A0A2N0QTG8_9GLOM</name>
<accession>A0A2N0QTG8</accession>
<reference evidence="2 3" key="1">
    <citation type="submission" date="2017-10" db="EMBL/GenBank/DDBJ databases">
        <title>Extensive intraspecific genome diversity in a model arbuscular mycorrhizal fungus.</title>
        <authorList>
            <person name="Chen E.C.H."/>
            <person name="Morin E."/>
            <person name="Baudet D."/>
            <person name="Noel J."/>
            <person name="Ndikumana S."/>
            <person name="Charron P."/>
            <person name="St-Onge C."/>
            <person name="Giorgi J."/>
            <person name="Grigoriev I.V."/>
            <person name="Roux C."/>
            <person name="Martin F.M."/>
            <person name="Corradi N."/>
        </authorList>
    </citation>
    <scope>NUCLEOTIDE SEQUENCE [LARGE SCALE GENOMIC DNA]</scope>
    <source>
        <strain evidence="2 3">A1</strain>
    </source>
</reference>
<dbReference type="Proteomes" id="UP000232688">
    <property type="component" value="Unassembled WGS sequence"/>
</dbReference>
<dbReference type="EMBL" id="LLXH01003344">
    <property type="protein sequence ID" value="PKC54341.1"/>
    <property type="molecule type" value="Genomic_DNA"/>
</dbReference>
<evidence type="ECO:0000313" key="3">
    <source>
        <dbReference type="Proteomes" id="UP000232688"/>
    </source>
</evidence>
<keyword evidence="1" id="KW-0472">Membrane</keyword>
<keyword evidence="1" id="KW-0812">Transmembrane</keyword>
<dbReference type="VEuPathDB" id="FungiDB:RhiirA1_542917"/>
<keyword evidence="1" id="KW-1133">Transmembrane helix</keyword>
<comment type="caution">
    <text evidence="2">The sequence shown here is derived from an EMBL/GenBank/DDBJ whole genome shotgun (WGS) entry which is preliminary data.</text>
</comment>
<organism evidence="2 3">
    <name type="scientific">Rhizophagus irregularis</name>
    <dbReference type="NCBI Taxonomy" id="588596"/>
    <lineage>
        <taxon>Eukaryota</taxon>
        <taxon>Fungi</taxon>
        <taxon>Fungi incertae sedis</taxon>
        <taxon>Mucoromycota</taxon>
        <taxon>Glomeromycotina</taxon>
        <taxon>Glomeromycetes</taxon>
        <taxon>Glomerales</taxon>
        <taxon>Glomeraceae</taxon>
        <taxon>Rhizophagus</taxon>
    </lineage>
</organism>
<evidence type="ECO:0000313" key="2">
    <source>
        <dbReference type="EMBL" id="PKC54341.1"/>
    </source>
</evidence>
<feature type="transmembrane region" description="Helical" evidence="1">
    <location>
        <begin position="12"/>
        <end position="32"/>
    </location>
</feature>
<proteinExistence type="predicted"/>
<protein>
    <submittedName>
        <fullName evidence="2">Uncharacterized protein</fullName>
    </submittedName>
</protein>
<reference evidence="2 3" key="2">
    <citation type="submission" date="2017-10" db="EMBL/GenBank/DDBJ databases">
        <title>Genome analyses suggest a sexual origin of heterokaryosis in a supposedly ancient asexual fungus.</title>
        <authorList>
            <person name="Corradi N."/>
            <person name="Sedzielewska K."/>
            <person name="Noel J."/>
            <person name="Charron P."/>
            <person name="Farinelli L."/>
            <person name="Marton T."/>
            <person name="Kruger M."/>
            <person name="Pelin A."/>
            <person name="Brachmann A."/>
            <person name="Corradi N."/>
        </authorList>
    </citation>
    <scope>NUCLEOTIDE SEQUENCE [LARGE SCALE GENOMIC DNA]</scope>
    <source>
        <strain evidence="2 3">A1</strain>
    </source>
</reference>